<keyword evidence="2" id="KW-0732">Signal</keyword>
<organism evidence="3 4">
    <name type="scientific">Nonomuraea helvata</name>
    <dbReference type="NCBI Taxonomy" id="37484"/>
    <lineage>
        <taxon>Bacteria</taxon>
        <taxon>Bacillati</taxon>
        <taxon>Actinomycetota</taxon>
        <taxon>Actinomycetes</taxon>
        <taxon>Streptosporangiales</taxon>
        <taxon>Streptosporangiaceae</taxon>
        <taxon>Nonomuraea</taxon>
    </lineage>
</organism>
<dbReference type="Proteomes" id="UP001589532">
    <property type="component" value="Unassembled WGS sequence"/>
</dbReference>
<evidence type="ECO:0000256" key="2">
    <source>
        <dbReference type="SAM" id="SignalP"/>
    </source>
</evidence>
<proteinExistence type="predicted"/>
<feature type="chain" id="PRO_5045061210" evidence="2">
    <location>
        <begin position="19"/>
        <end position="255"/>
    </location>
</feature>
<keyword evidence="4" id="KW-1185">Reference proteome</keyword>
<feature type="compositionally biased region" description="Pro residues" evidence="1">
    <location>
        <begin position="130"/>
        <end position="160"/>
    </location>
</feature>
<feature type="signal peptide" evidence="2">
    <location>
        <begin position="1"/>
        <end position="18"/>
    </location>
</feature>
<feature type="region of interest" description="Disordered" evidence="1">
    <location>
        <begin position="124"/>
        <end position="255"/>
    </location>
</feature>
<comment type="caution">
    <text evidence="3">The sequence shown here is derived from an EMBL/GenBank/DDBJ whole genome shotgun (WGS) entry which is preliminary data.</text>
</comment>
<accession>A0ABV5SJF0</accession>
<protein>
    <submittedName>
        <fullName evidence="3">Uncharacterized protein</fullName>
    </submittedName>
</protein>
<sequence length="255" mass="26763">MLAVAAVAALAISGAAPAAAVQTPPGNNGTVKVHNWTTREYDPRDEPQVCCTFYLVGSGFDRDQQVTWEIRSWPNGPVVKSGAIVLDRNGHGRTADITLPGGQYKLFWTSSGKHGQSKQKVFTVKCGHTPPKPTPTPTPTPPVTPTPTPTPTETPKPTATPTPTVTPTATPTPTVTPTSTPTATPTATPTPPRTPTPTPTPTSSSTPTPTQPSVGEIGTVTHEWVTWEENVPETQDKPKPAPTPTPVKTEIPVTG</sequence>
<dbReference type="PRINTS" id="PR01217">
    <property type="entry name" value="PRICHEXTENSN"/>
</dbReference>
<dbReference type="RefSeq" id="WP_344999507.1">
    <property type="nucleotide sequence ID" value="NZ_BAAAXV010000009.1"/>
</dbReference>
<dbReference type="EMBL" id="JBHMBW010000104">
    <property type="protein sequence ID" value="MFB9631119.1"/>
    <property type="molecule type" value="Genomic_DNA"/>
</dbReference>
<evidence type="ECO:0000313" key="3">
    <source>
        <dbReference type="EMBL" id="MFB9631119.1"/>
    </source>
</evidence>
<feature type="compositionally biased region" description="Low complexity" evidence="1">
    <location>
        <begin position="161"/>
        <end position="187"/>
    </location>
</feature>
<feature type="compositionally biased region" description="Pro residues" evidence="1">
    <location>
        <begin position="188"/>
        <end position="200"/>
    </location>
</feature>
<reference evidence="3 4" key="1">
    <citation type="submission" date="2024-09" db="EMBL/GenBank/DDBJ databases">
        <authorList>
            <person name="Sun Q."/>
            <person name="Mori K."/>
        </authorList>
    </citation>
    <scope>NUCLEOTIDE SEQUENCE [LARGE SCALE GENOMIC DNA]</scope>
    <source>
        <strain evidence="3 4">JCM 3143</strain>
    </source>
</reference>
<evidence type="ECO:0000256" key="1">
    <source>
        <dbReference type="SAM" id="MobiDB-lite"/>
    </source>
</evidence>
<evidence type="ECO:0000313" key="4">
    <source>
        <dbReference type="Proteomes" id="UP001589532"/>
    </source>
</evidence>
<name>A0ABV5SJF0_9ACTN</name>
<gene>
    <name evidence="3" type="ORF">ACFFSA_49345</name>
</gene>